<evidence type="ECO:0000313" key="3">
    <source>
        <dbReference type="EMBL" id="MBA5247428.1"/>
    </source>
</evidence>
<evidence type="ECO:0000313" key="6">
    <source>
        <dbReference type="Proteomes" id="UP000539710"/>
    </source>
</evidence>
<name>A0A7D7QLJ5_9FLAO</name>
<organism evidence="4 5">
    <name type="scientific">Marnyiella aurantia</name>
    <dbReference type="NCBI Taxonomy" id="2758037"/>
    <lineage>
        <taxon>Bacteria</taxon>
        <taxon>Pseudomonadati</taxon>
        <taxon>Bacteroidota</taxon>
        <taxon>Flavobacteriia</taxon>
        <taxon>Flavobacteriales</taxon>
        <taxon>Weeksellaceae</taxon>
        <taxon>Marnyiella</taxon>
    </lineage>
</organism>
<protein>
    <recommendedName>
        <fullName evidence="7">Lipoprotein</fullName>
    </recommendedName>
</protein>
<dbReference type="AlphaFoldDB" id="A0A7D7QLJ5"/>
<dbReference type="Proteomes" id="UP000539710">
    <property type="component" value="Unassembled WGS sequence"/>
</dbReference>
<keyword evidence="2" id="KW-0732">Signal</keyword>
<dbReference type="Proteomes" id="UP000515349">
    <property type="component" value="Chromosome"/>
</dbReference>
<feature type="chain" id="PRO_5044656315" description="Lipoprotein" evidence="2">
    <location>
        <begin position="25"/>
        <end position="72"/>
    </location>
</feature>
<evidence type="ECO:0000313" key="5">
    <source>
        <dbReference type="Proteomes" id="UP000515349"/>
    </source>
</evidence>
<evidence type="ECO:0000256" key="2">
    <source>
        <dbReference type="SAM" id="SignalP"/>
    </source>
</evidence>
<reference evidence="4 5" key="1">
    <citation type="submission" date="2020-07" db="EMBL/GenBank/DDBJ databases">
        <title>Chryseobacterium sp.cx-624.</title>
        <authorList>
            <person name="Yang C."/>
        </authorList>
    </citation>
    <scope>NUCLEOTIDE SEQUENCE [LARGE SCALE GENOMIC DNA]</scope>
    <source>
        <strain evidence="4">Cx-624</strain>
        <strain evidence="5">cx-624</strain>
    </source>
</reference>
<gene>
    <name evidence="4" type="ORF">H1R16_04035</name>
    <name evidence="3" type="ORF">H2507_09625</name>
</gene>
<feature type="signal peptide" evidence="2">
    <location>
        <begin position="1"/>
        <end position="24"/>
    </location>
</feature>
<keyword evidence="6" id="KW-1185">Reference proteome</keyword>
<evidence type="ECO:0000256" key="1">
    <source>
        <dbReference type="SAM" id="MobiDB-lite"/>
    </source>
</evidence>
<evidence type="ECO:0000313" key="4">
    <source>
        <dbReference type="EMBL" id="QMS99185.1"/>
    </source>
</evidence>
<dbReference type="RefSeq" id="WP_181887530.1">
    <property type="nucleotide sequence ID" value="NZ_CP059472.1"/>
</dbReference>
<accession>A0A7D7QLJ5</accession>
<dbReference type="PROSITE" id="PS51257">
    <property type="entry name" value="PROKAR_LIPOPROTEIN"/>
    <property type="match status" value="1"/>
</dbReference>
<evidence type="ECO:0008006" key="7">
    <source>
        <dbReference type="Google" id="ProtNLM"/>
    </source>
</evidence>
<reference evidence="6" key="2">
    <citation type="submission" date="2020-07" db="EMBL/GenBank/DDBJ databases">
        <title>Flavobacterium sp. xlx-214.</title>
        <authorList>
            <person name="Yang C."/>
        </authorList>
    </citation>
    <scope>NUCLEOTIDE SEQUENCE [LARGE SCALE GENOMIC DNA]</scope>
    <source>
        <strain evidence="6">CX-624</strain>
    </source>
</reference>
<proteinExistence type="predicted"/>
<feature type="region of interest" description="Disordered" evidence="1">
    <location>
        <begin position="48"/>
        <end position="72"/>
    </location>
</feature>
<dbReference type="EMBL" id="CP059472">
    <property type="protein sequence ID" value="QMS99185.1"/>
    <property type="molecule type" value="Genomic_DNA"/>
</dbReference>
<reference evidence="3" key="3">
    <citation type="submission" date="2020-07" db="EMBL/GenBank/DDBJ databases">
        <authorList>
            <person name="Yang C."/>
        </authorList>
    </citation>
    <scope>NUCLEOTIDE SEQUENCE</scope>
    <source>
        <strain evidence="3">Cx-624</strain>
    </source>
</reference>
<dbReference type="KEGG" id="cbau:H1R16_04035"/>
<sequence>MKKLIAISACVSLLVLSSCRNDQAEEMFEETNPSGNVFLDGGDSAMSTARDSVAVPPTSIIDDNDPVIPPRK</sequence>
<dbReference type="EMBL" id="JACEUX010000003">
    <property type="protein sequence ID" value="MBA5247428.1"/>
    <property type="molecule type" value="Genomic_DNA"/>
</dbReference>